<dbReference type="Proteomes" id="UP000050969">
    <property type="component" value="Unassembled WGS sequence"/>
</dbReference>
<name>A0A0R2MR00_9LACO</name>
<dbReference type="PATRIC" id="fig|1293598.4.peg.2132"/>
<dbReference type="Gene3D" id="3.10.570.10">
    <property type="entry name" value="sex pheromone staph- cam373 precursor domain"/>
    <property type="match status" value="1"/>
</dbReference>
<feature type="signal peptide" evidence="2">
    <location>
        <begin position="1"/>
        <end position="24"/>
    </location>
</feature>
<evidence type="ECO:0000313" key="4">
    <source>
        <dbReference type="Proteomes" id="UP000050969"/>
    </source>
</evidence>
<dbReference type="Pfam" id="PF07537">
    <property type="entry name" value="CamS"/>
    <property type="match status" value="1"/>
</dbReference>
<evidence type="ECO:0008006" key="5">
    <source>
        <dbReference type="Google" id="ProtNLM"/>
    </source>
</evidence>
<proteinExistence type="predicted"/>
<feature type="region of interest" description="Disordered" evidence="1">
    <location>
        <begin position="121"/>
        <end position="143"/>
    </location>
</feature>
<dbReference type="PROSITE" id="PS51257">
    <property type="entry name" value="PROKAR_LIPOPROTEIN"/>
    <property type="match status" value="1"/>
</dbReference>
<organism evidence="3 4">
    <name type="scientific">Lacticaseibacillus saniviri JCM 17471 = DSM 24301</name>
    <dbReference type="NCBI Taxonomy" id="1293598"/>
    <lineage>
        <taxon>Bacteria</taxon>
        <taxon>Bacillati</taxon>
        <taxon>Bacillota</taxon>
        <taxon>Bacilli</taxon>
        <taxon>Lactobacillales</taxon>
        <taxon>Lactobacillaceae</taxon>
        <taxon>Lacticaseibacillus</taxon>
    </lineage>
</organism>
<protein>
    <recommendedName>
        <fullName evidence="5">CamS family sex pheromone protein</fullName>
    </recommendedName>
</protein>
<dbReference type="CDD" id="cd13440">
    <property type="entry name" value="CamS_repeat_2"/>
    <property type="match status" value="1"/>
</dbReference>
<reference evidence="3 4" key="1">
    <citation type="journal article" date="2015" name="Genome Announc.">
        <title>Expanding the biotechnology potential of lactobacilli through comparative genomics of 213 strains and associated genera.</title>
        <authorList>
            <person name="Sun Z."/>
            <person name="Harris H.M."/>
            <person name="McCann A."/>
            <person name="Guo C."/>
            <person name="Argimon S."/>
            <person name="Zhang W."/>
            <person name="Yang X."/>
            <person name="Jeffery I.B."/>
            <person name="Cooney J.C."/>
            <person name="Kagawa T.F."/>
            <person name="Liu W."/>
            <person name="Song Y."/>
            <person name="Salvetti E."/>
            <person name="Wrobel A."/>
            <person name="Rasinkangas P."/>
            <person name="Parkhill J."/>
            <person name="Rea M.C."/>
            <person name="O'Sullivan O."/>
            <person name="Ritari J."/>
            <person name="Douillard F.P."/>
            <person name="Paul Ross R."/>
            <person name="Yang R."/>
            <person name="Briner A.E."/>
            <person name="Felis G.E."/>
            <person name="de Vos W.M."/>
            <person name="Barrangou R."/>
            <person name="Klaenhammer T.R."/>
            <person name="Caufield P.W."/>
            <person name="Cui Y."/>
            <person name="Zhang H."/>
            <person name="O'Toole P.W."/>
        </authorList>
    </citation>
    <scope>NUCLEOTIDE SEQUENCE [LARGE SCALE GENOMIC DNA]</scope>
    <source>
        <strain evidence="3 4">DSM 24301</strain>
    </source>
</reference>
<keyword evidence="4" id="KW-1185">Reference proteome</keyword>
<dbReference type="InterPro" id="IPR011426">
    <property type="entry name" value="CamS"/>
</dbReference>
<dbReference type="OrthoDB" id="9795361at2"/>
<comment type="caution">
    <text evidence="3">The sequence shown here is derived from an EMBL/GenBank/DDBJ whole genome shotgun (WGS) entry which is preliminary data.</text>
</comment>
<gene>
    <name evidence="3" type="ORF">IV56_GL002046</name>
</gene>
<dbReference type="RefSeq" id="WP_054777378.1">
    <property type="nucleotide sequence ID" value="NZ_BBBX01000012.1"/>
</dbReference>
<dbReference type="AlphaFoldDB" id="A0A0R2MR00"/>
<dbReference type="STRING" id="1293598.IV56_GL002046"/>
<dbReference type="EMBL" id="JQCE01000057">
    <property type="protein sequence ID" value="KRO16047.1"/>
    <property type="molecule type" value="Genomic_DNA"/>
</dbReference>
<evidence type="ECO:0000313" key="3">
    <source>
        <dbReference type="EMBL" id="KRO16047.1"/>
    </source>
</evidence>
<dbReference type="CDD" id="cd13441">
    <property type="entry name" value="CamS_repeat_1"/>
    <property type="match status" value="1"/>
</dbReference>
<evidence type="ECO:0000256" key="1">
    <source>
        <dbReference type="SAM" id="MobiDB-lite"/>
    </source>
</evidence>
<dbReference type="PIRSF" id="PIRSF012509">
    <property type="entry name" value="CamS"/>
    <property type="match status" value="1"/>
</dbReference>
<feature type="chain" id="PRO_5038704321" description="CamS family sex pheromone protein" evidence="2">
    <location>
        <begin position="25"/>
        <end position="383"/>
    </location>
</feature>
<sequence>MKKIFTTGLMIGLVVLLSACGKLGSDSDSTTTSGSKSGSYQTTGAVNNDMYQGVIKNGTYQTSSARGLTIEQNNQGSNTFNIKSMESGLLELSKQQFNTNKYVFQEGQLLSTSTAREWLGRESNSNKLGLNPRDNGKTDPTTRNPIYLNQILEQDYMTQTSNGMKLGGVAIALGLNKTDYYTKVKYGAQFQTNISTTQLTAKGKEMAAKVIERLRAMKQVDKDTPILIGLYAQADADSLVGGTFMQYTVVKSGNKLGDWTAVNEQNEVLPVIENQKAIDSNVATDFSNFSNQISGFFPTLAGITAQVHYVDKKVAGMKITINTQFYGETEIMSFTQYVGTSANKYLPNAIPIEITIQSVSGIQAFISRETGDKTFYSHVFDSY</sequence>
<evidence type="ECO:0000256" key="2">
    <source>
        <dbReference type="SAM" id="SignalP"/>
    </source>
</evidence>
<accession>A0A0R2MR00</accession>
<keyword evidence="2" id="KW-0732">Signal</keyword>